<dbReference type="Pfam" id="PF13499">
    <property type="entry name" value="EF-hand_7"/>
    <property type="match status" value="1"/>
</dbReference>
<name>A0A7S1PGR4_9EUKA</name>
<dbReference type="AlphaFoldDB" id="A0A7S1PGR4"/>
<dbReference type="SMART" id="SM00054">
    <property type="entry name" value="EFh"/>
    <property type="match status" value="2"/>
</dbReference>
<evidence type="ECO:0000259" key="2">
    <source>
        <dbReference type="PROSITE" id="PS50222"/>
    </source>
</evidence>
<dbReference type="PROSITE" id="PS50222">
    <property type="entry name" value="EF_HAND_2"/>
    <property type="match status" value="1"/>
</dbReference>
<keyword evidence="1" id="KW-0106">Calcium</keyword>
<dbReference type="InterPro" id="IPR018247">
    <property type="entry name" value="EF_Hand_1_Ca_BS"/>
</dbReference>
<proteinExistence type="predicted"/>
<dbReference type="Gene3D" id="1.10.238.10">
    <property type="entry name" value="EF-hand"/>
    <property type="match status" value="1"/>
</dbReference>
<dbReference type="PROSITE" id="PS00018">
    <property type="entry name" value="EF_HAND_1"/>
    <property type="match status" value="2"/>
</dbReference>
<dbReference type="EMBL" id="HBGD01005011">
    <property type="protein sequence ID" value="CAD9080911.1"/>
    <property type="molecule type" value="Transcribed_RNA"/>
</dbReference>
<dbReference type="SUPFAM" id="SSF47473">
    <property type="entry name" value="EF-hand"/>
    <property type="match status" value="1"/>
</dbReference>
<organism evidence="3">
    <name type="scientific">Percolomonas cosmopolitus</name>
    <dbReference type="NCBI Taxonomy" id="63605"/>
    <lineage>
        <taxon>Eukaryota</taxon>
        <taxon>Discoba</taxon>
        <taxon>Heterolobosea</taxon>
        <taxon>Tetramitia</taxon>
        <taxon>Eutetramitia</taxon>
        <taxon>Percolomonadidae</taxon>
        <taxon>Percolomonas</taxon>
    </lineage>
</organism>
<dbReference type="InterPro" id="IPR011992">
    <property type="entry name" value="EF-hand-dom_pair"/>
</dbReference>
<evidence type="ECO:0000256" key="1">
    <source>
        <dbReference type="ARBA" id="ARBA00022837"/>
    </source>
</evidence>
<protein>
    <recommendedName>
        <fullName evidence="2">EF-hand domain-containing protein</fullName>
    </recommendedName>
</protein>
<accession>A0A7S1PGR4</accession>
<reference evidence="3" key="1">
    <citation type="submission" date="2021-01" db="EMBL/GenBank/DDBJ databases">
        <authorList>
            <person name="Corre E."/>
            <person name="Pelletier E."/>
            <person name="Niang G."/>
            <person name="Scheremetjew M."/>
            <person name="Finn R."/>
            <person name="Kale V."/>
            <person name="Holt S."/>
            <person name="Cochrane G."/>
            <person name="Meng A."/>
            <person name="Brown T."/>
            <person name="Cohen L."/>
        </authorList>
    </citation>
    <scope>NUCLEOTIDE SEQUENCE</scope>
    <source>
        <strain evidence="3">WS</strain>
    </source>
</reference>
<dbReference type="GO" id="GO:0005509">
    <property type="term" value="F:calcium ion binding"/>
    <property type="evidence" value="ECO:0007669"/>
    <property type="project" value="InterPro"/>
</dbReference>
<dbReference type="InterPro" id="IPR002048">
    <property type="entry name" value="EF_hand_dom"/>
</dbReference>
<feature type="domain" description="EF-hand" evidence="2">
    <location>
        <begin position="119"/>
        <end position="154"/>
    </location>
</feature>
<evidence type="ECO:0000313" key="3">
    <source>
        <dbReference type="EMBL" id="CAD9080911.1"/>
    </source>
</evidence>
<sequence length="235" mass="26699">MTSSQTPSSPTNASTLSTKSITLVHTSRQYPLEISKYGLAEWKIKKEMKLPVHVAVYLQIEGLRDTKAPPAHQSIIPLTQNQYASSLKMLMPHHVENGGVYEPVIKDLREEAIGKISSEERKEIEEKFARIDSDGDGSVTLKEIREFYEKLIHSKKKNLLEKAKLIIDKKPGDKDRIEKMYERASSSLDNLVEISIKTFMKLDTDASNTIEFDEFLAHEAKILMAKKLKGKEIEL</sequence>
<gene>
    <name evidence="3" type="ORF">PCOS0759_LOCUS4151</name>
</gene>